<protein>
    <submittedName>
        <fullName evidence="1">Uncharacterized protein</fullName>
    </submittedName>
</protein>
<accession>A0A8T0JLX9</accession>
<gene>
    <name evidence="1" type="ORF">HKW66_Vig0153670</name>
</gene>
<dbReference type="AlphaFoldDB" id="A0A8T0JLX9"/>
<name>A0A8T0JLX9_PHAAN</name>
<dbReference type="EMBL" id="JABFOF010000010">
    <property type="protein sequence ID" value="KAG2376479.1"/>
    <property type="molecule type" value="Genomic_DNA"/>
</dbReference>
<dbReference type="Proteomes" id="UP000743370">
    <property type="component" value="Unassembled WGS sequence"/>
</dbReference>
<evidence type="ECO:0000313" key="1">
    <source>
        <dbReference type="EMBL" id="KAG2376479.1"/>
    </source>
</evidence>
<proteinExistence type="predicted"/>
<evidence type="ECO:0000313" key="2">
    <source>
        <dbReference type="Proteomes" id="UP000743370"/>
    </source>
</evidence>
<organism evidence="1 2">
    <name type="scientific">Phaseolus angularis</name>
    <name type="common">Azuki bean</name>
    <name type="synonym">Vigna angularis</name>
    <dbReference type="NCBI Taxonomy" id="3914"/>
    <lineage>
        <taxon>Eukaryota</taxon>
        <taxon>Viridiplantae</taxon>
        <taxon>Streptophyta</taxon>
        <taxon>Embryophyta</taxon>
        <taxon>Tracheophyta</taxon>
        <taxon>Spermatophyta</taxon>
        <taxon>Magnoliopsida</taxon>
        <taxon>eudicotyledons</taxon>
        <taxon>Gunneridae</taxon>
        <taxon>Pentapetalae</taxon>
        <taxon>rosids</taxon>
        <taxon>fabids</taxon>
        <taxon>Fabales</taxon>
        <taxon>Fabaceae</taxon>
        <taxon>Papilionoideae</taxon>
        <taxon>50 kb inversion clade</taxon>
        <taxon>NPAAA clade</taxon>
        <taxon>indigoferoid/millettioid clade</taxon>
        <taxon>Phaseoleae</taxon>
        <taxon>Vigna</taxon>
    </lineage>
</organism>
<sequence>MVAEHRRKWWWLCKVGEAKSTSLDEFLEVEQLSDNSVFYGAVAKLEGMMMDSPRVLQSRPRTFSFPICFSLTLIW</sequence>
<comment type="caution">
    <text evidence="1">The sequence shown here is derived from an EMBL/GenBank/DDBJ whole genome shotgun (WGS) entry which is preliminary data.</text>
</comment>
<reference evidence="1 2" key="1">
    <citation type="submission" date="2020-05" db="EMBL/GenBank/DDBJ databases">
        <title>Vigna angularis (adzuki bean) Var. LongXiaoDou No. 4 denovo assembly.</title>
        <authorList>
            <person name="Xiang H."/>
        </authorList>
    </citation>
    <scope>NUCLEOTIDE SEQUENCE [LARGE SCALE GENOMIC DNA]</scope>
    <source>
        <tissue evidence="1">Leaf</tissue>
    </source>
</reference>